<dbReference type="Pfam" id="PF13920">
    <property type="entry name" value="zf-C3HC4_3"/>
    <property type="match status" value="1"/>
</dbReference>
<dbReference type="Gene3D" id="3.30.40.10">
    <property type="entry name" value="Zinc/RING finger domain, C3HC4 (zinc finger)"/>
    <property type="match status" value="1"/>
</dbReference>
<dbReference type="GO" id="GO:0016567">
    <property type="term" value="P:protein ubiquitination"/>
    <property type="evidence" value="ECO:0007669"/>
    <property type="project" value="TreeGrafter"/>
</dbReference>
<dbReference type="PROSITE" id="PS50089">
    <property type="entry name" value="ZF_RING_2"/>
    <property type="match status" value="1"/>
</dbReference>
<dbReference type="GO" id="GO:0008270">
    <property type="term" value="F:zinc ion binding"/>
    <property type="evidence" value="ECO:0007669"/>
    <property type="project" value="UniProtKB-KW"/>
</dbReference>
<evidence type="ECO:0000313" key="5">
    <source>
        <dbReference type="Proteomes" id="UP000019335"/>
    </source>
</evidence>
<dbReference type="PANTHER" id="PTHR22996">
    <property type="entry name" value="MAHOGUNIN"/>
    <property type="match status" value="1"/>
</dbReference>
<dbReference type="InterPro" id="IPR045194">
    <property type="entry name" value="MGRN1/RNF157-like"/>
</dbReference>
<dbReference type="InterPro" id="IPR013083">
    <property type="entry name" value="Znf_RING/FYVE/PHD"/>
</dbReference>
<feature type="region of interest" description="Disordered" evidence="2">
    <location>
        <begin position="303"/>
        <end position="327"/>
    </location>
</feature>
<comment type="caution">
    <text evidence="4">The sequence shown here is derived from an EMBL/GenBank/DDBJ whole genome shotgun (WGS) entry which is preliminary data.</text>
</comment>
<gene>
    <name evidence="4" type="ORF">Naga_100032g18</name>
</gene>
<evidence type="ECO:0000256" key="2">
    <source>
        <dbReference type="SAM" id="MobiDB-lite"/>
    </source>
</evidence>
<evidence type="ECO:0000313" key="4">
    <source>
        <dbReference type="EMBL" id="EWM25530.1"/>
    </source>
</evidence>
<dbReference type="PANTHER" id="PTHR22996:SF0">
    <property type="entry name" value="RE60872P-RELATED"/>
    <property type="match status" value="1"/>
</dbReference>
<sequence>MGNHSASMTPPNAQDRQPPPGSQEAYSGIRFETRPGIGRLFSGTADAAAAAANAANGRVWVVNPPRRPQTVVQRTKMIKNTCHLHKDTLRLGVSREKETETGKDMKDGGGDKARYHLSFRFDSEQPCTVAVYWVARENKEAAGHLCHTPLLPDKETWTAGPDRFQAGHNQEYSTKATGYTGADLSRARQALGGSGRVGEPRTGGEESAVGKESLNVYIVMRPSQDKDNVDGGGKEAEQMPDGDVRAQITLLGVNLVPLPRAEGGELQGEGRREERWEVKRIKQKIETNEGIYVLQEIYGIAGTAAGPSDDTKREVDGTGDAPAGADREEETGRADCVVCLTNKRELAILPCRHMCVCRDCAAECIQNQDSKCPICRNPAQALLKLTLEDNDHRRSSSSSEGLVS</sequence>
<keyword evidence="5" id="KW-1185">Reference proteome</keyword>
<feature type="compositionally biased region" description="Polar residues" evidence="2">
    <location>
        <begin position="1"/>
        <end position="15"/>
    </location>
</feature>
<evidence type="ECO:0000256" key="1">
    <source>
        <dbReference type="PROSITE-ProRule" id="PRU00175"/>
    </source>
</evidence>
<dbReference type="GO" id="GO:0061630">
    <property type="term" value="F:ubiquitin protein ligase activity"/>
    <property type="evidence" value="ECO:0007669"/>
    <property type="project" value="UniProtKB-EC"/>
</dbReference>
<dbReference type="SUPFAM" id="SSF57850">
    <property type="entry name" value="RING/U-box"/>
    <property type="match status" value="1"/>
</dbReference>
<proteinExistence type="predicted"/>
<keyword evidence="1" id="KW-0862">Zinc</keyword>
<dbReference type="InterPro" id="IPR001841">
    <property type="entry name" value="Znf_RING"/>
</dbReference>
<dbReference type="OrthoDB" id="1711136at2759"/>
<name>W7TEV5_9STRA</name>
<evidence type="ECO:0000259" key="3">
    <source>
        <dbReference type="PROSITE" id="PS50089"/>
    </source>
</evidence>
<protein>
    <submittedName>
        <fullName evidence="4">Ring u-box domain-containing protein</fullName>
    </submittedName>
</protein>
<dbReference type="EMBL" id="AZIL01000931">
    <property type="protein sequence ID" value="EWM25530.1"/>
    <property type="molecule type" value="Genomic_DNA"/>
</dbReference>
<reference evidence="4 5" key="1">
    <citation type="journal article" date="2014" name="Mol. Plant">
        <title>Chromosome Scale Genome Assembly and Transcriptome Profiling of Nannochloropsis gaditana in Nitrogen Depletion.</title>
        <authorList>
            <person name="Corteggiani Carpinelli E."/>
            <person name="Telatin A."/>
            <person name="Vitulo N."/>
            <person name="Forcato C."/>
            <person name="D'Angelo M."/>
            <person name="Schiavon R."/>
            <person name="Vezzi A."/>
            <person name="Giacometti G.M."/>
            <person name="Morosinotto T."/>
            <person name="Valle G."/>
        </authorList>
    </citation>
    <scope>NUCLEOTIDE SEQUENCE [LARGE SCALE GENOMIC DNA]</scope>
    <source>
        <strain evidence="4 5">B-31</strain>
    </source>
</reference>
<dbReference type="SMART" id="SM00184">
    <property type="entry name" value="RING"/>
    <property type="match status" value="1"/>
</dbReference>
<keyword evidence="1" id="KW-0863">Zinc-finger</keyword>
<accession>W7TEV5</accession>
<organism evidence="4 5">
    <name type="scientific">Nannochloropsis gaditana</name>
    <dbReference type="NCBI Taxonomy" id="72520"/>
    <lineage>
        <taxon>Eukaryota</taxon>
        <taxon>Sar</taxon>
        <taxon>Stramenopiles</taxon>
        <taxon>Ochrophyta</taxon>
        <taxon>Eustigmatophyceae</taxon>
        <taxon>Eustigmatales</taxon>
        <taxon>Monodopsidaceae</taxon>
        <taxon>Nannochloropsis</taxon>
    </lineage>
</organism>
<dbReference type="Proteomes" id="UP000019335">
    <property type="component" value="Chromosome 11"/>
</dbReference>
<feature type="region of interest" description="Disordered" evidence="2">
    <location>
        <begin position="1"/>
        <end position="27"/>
    </location>
</feature>
<keyword evidence="1" id="KW-0479">Metal-binding</keyword>
<feature type="domain" description="RING-type" evidence="3">
    <location>
        <begin position="336"/>
        <end position="376"/>
    </location>
</feature>
<dbReference type="AlphaFoldDB" id="W7TEV5"/>